<evidence type="ECO:0000256" key="1">
    <source>
        <dbReference type="SAM" id="Phobius"/>
    </source>
</evidence>
<reference evidence="2 3" key="1">
    <citation type="journal article" date="2013" name="Nature">
        <title>Insights into bilaterian evolution from three spiralian genomes.</title>
        <authorList>
            <person name="Simakov O."/>
            <person name="Marletaz F."/>
            <person name="Cho S.J."/>
            <person name="Edsinger-Gonzales E."/>
            <person name="Havlak P."/>
            <person name="Hellsten U."/>
            <person name="Kuo D.H."/>
            <person name="Larsson T."/>
            <person name="Lv J."/>
            <person name="Arendt D."/>
            <person name="Savage R."/>
            <person name="Osoegawa K."/>
            <person name="de Jong P."/>
            <person name="Grimwood J."/>
            <person name="Chapman J.A."/>
            <person name="Shapiro H."/>
            <person name="Aerts A."/>
            <person name="Otillar R.P."/>
            <person name="Terry A.Y."/>
            <person name="Boore J.L."/>
            <person name="Grigoriev I.V."/>
            <person name="Lindberg D.R."/>
            <person name="Seaver E.C."/>
            <person name="Weisblat D.A."/>
            <person name="Putnam N.H."/>
            <person name="Rokhsar D.S."/>
        </authorList>
    </citation>
    <scope>NUCLEOTIDE SEQUENCE [LARGE SCALE GENOMIC DNA]</scope>
</reference>
<proteinExistence type="predicted"/>
<name>V4C2A2_LOTGI</name>
<dbReference type="CTD" id="20251054"/>
<dbReference type="RefSeq" id="XP_009053685.1">
    <property type="nucleotide sequence ID" value="XM_009055437.1"/>
</dbReference>
<keyword evidence="1" id="KW-1133">Transmembrane helix</keyword>
<accession>V4C2A2</accession>
<feature type="transmembrane region" description="Helical" evidence="1">
    <location>
        <begin position="149"/>
        <end position="172"/>
    </location>
</feature>
<evidence type="ECO:0000313" key="2">
    <source>
        <dbReference type="EMBL" id="ESO95624.1"/>
    </source>
</evidence>
<keyword evidence="3" id="KW-1185">Reference proteome</keyword>
<keyword evidence="1" id="KW-0812">Transmembrane</keyword>
<dbReference type="OrthoDB" id="8192800at2759"/>
<gene>
    <name evidence="2" type="ORF">LOTGIDRAFT_239413</name>
</gene>
<dbReference type="Proteomes" id="UP000030746">
    <property type="component" value="Unassembled WGS sequence"/>
</dbReference>
<organism evidence="2 3">
    <name type="scientific">Lottia gigantea</name>
    <name type="common">Giant owl limpet</name>
    <dbReference type="NCBI Taxonomy" id="225164"/>
    <lineage>
        <taxon>Eukaryota</taxon>
        <taxon>Metazoa</taxon>
        <taxon>Spiralia</taxon>
        <taxon>Lophotrochozoa</taxon>
        <taxon>Mollusca</taxon>
        <taxon>Gastropoda</taxon>
        <taxon>Patellogastropoda</taxon>
        <taxon>Lottioidea</taxon>
        <taxon>Lottiidae</taxon>
        <taxon>Lottia</taxon>
    </lineage>
</organism>
<dbReference type="HOGENOM" id="CLU_1143669_0_0_1"/>
<dbReference type="KEGG" id="lgi:LOTGIDRAFT_239413"/>
<sequence>MEALRCKNAKDVAICILSSILLVLGETLSTNQIASSMTTIQSTTTIPLSKTPDFQSTISAYFTTSVIPSASHSISATSVSENLQSTANLSSSTSPIPKTSVKNTVTPNITPTSALVVDGANVSCSDIDNITDCKEYTGVNDRRLTTQEIIGIACGSAAFVLILAVIIGVCCAKKKQRLSGSKADLSTYWEDNVTLSYINGHIDLPRDYPDEMISLDNDSFLNSLDSMSFSNMWTAENAKHTNF</sequence>
<keyword evidence="1" id="KW-0472">Membrane</keyword>
<protein>
    <submittedName>
        <fullName evidence="2">Uncharacterized protein</fullName>
    </submittedName>
</protein>
<dbReference type="AlphaFoldDB" id="V4C2A2"/>
<evidence type="ECO:0000313" key="3">
    <source>
        <dbReference type="Proteomes" id="UP000030746"/>
    </source>
</evidence>
<dbReference type="EMBL" id="KB201612">
    <property type="protein sequence ID" value="ESO95624.1"/>
    <property type="molecule type" value="Genomic_DNA"/>
</dbReference>
<dbReference type="GeneID" id="20251054"/>